<dbReference type="SMART" id="SM00530">
    <property type="entry name" value="HTH_XRE"/>
    <property type="match status" value="1"/>
</dbReference>
<dbReference type="SUPFAM" id="SSF47413">
    <property type="entry name" value="lambda repressor-like DNA-binding domains"/>
    <property type="match status" value="1"/>
</dbReference>
<dbReference type="InterPro" id="IPR001387">
    <property type="entry name" value="Cro/C1-type_HTH"/>
</dbReference>
<dbReference type="EMBL" id="AP014854">
    <property type="protein sequence ID" value="BAS00452.1"/>
    <property type="molecule type" value="Genomic_DNA"/>
</dbReference>
<gene>
    <name evidence="3" type="ORF">BV133_2858</name>
    <name evidence="4" type="ORF">BVIRIDIS_13320</name>
</gene>
<dbReference type="AlphaFoldDB" id="A0A0H5BJ38"/>
<proteinExistence type="predicted"/>
<feature type="domain" description="HTH cro/C1-type" evidence="2">
    <location>
        <begin position="17"/>
        <end position="71"/>
    </location>
</feature>
<dbReference type="PANTHER" id="PTHR46797:SF2">
    <property type="entry name" value="TRANSCRIPTIONAL REGULATOR"/>
    <property type="match status" value="1"/>
</dbReference>
<dbReference type="CDD" id="cd00093">
    <property type="entry name" value="HTH_XRE"/>
    <property type="match status" value="1"/>
</dbReference>
<sequence>MPRLSRDPQDIEVGRRIRARRLELGLSLNALAVQLELTFQQVQKYESGANRVAASRLMRIAEALHVPPSFFFPPTQESLDTNFEFLTSARALLLARAFAQIRCENTQAAIVSLVEQIAKAQADAERSN</sequence>
<reference evidence="5" key="3">
    <citation type="journal article" date="2016" name="Genome Announc.">
        <title>Revised genome sequence of the purple photosynthetic bacterium Blastochloris viridis.</title>
        <authorList>
            <person name="Liu L.N."/>
            <person name="Faulkner M."/>
            <person name="Liu X."/>
            <person name="Huang F."/>
            <person name="Darby A.C."/>
            <person name="Hall N."/>
        </authorList>
    </citation>
    <scope>NUCLEOTIDE SEQUENCE [LARGE SCALE GENOMIC DNA]</scope>
    <source>
        <strain evidence="5">ATCC 19567 / DSM 133 / F</strain>
    </source>
</reference>
<dbReference type="InterPro" id="IPR050807">
    <property type="entry name" value="TransReg_Diox_bact_type"/>
</dbReference>
<name>A0A0H5BJ38_BLAVI</name>
<evidence type="ECO:0000313" key="5">
    <source>
        <dbReference type="Proteomes" id="UP000065734"/>
    </source>
</evidence>
<dbReference type="PROSITE" id="PS50943">
    <property type="entry name" value="HTH_CROC1"/>
    <property type="match status" value="1"/>
</dbReference>
<dbReference type="Proteomes" id="UP000065734">
    <property type="component" value="Chromosome I"/>
</dbReference>
<dbReference type="GO" id="GO:0003700">
    <property type="term" value="F:DNA-binding transcription factor activity"/>
    <property type="evidence" value="ECO:0007669"/>
    <property type="project" value="TreeGrafter"/>
</dbReference>
<dbReference type="InterPro" id="IPR010982">
    <property type="entry name" value="Lambda_DNA-bd_dom_sf"/>
</dbReference>
<reference evidence="3" key="1">
    <citation type="journal article" date="2015" name="Genome Announc.">
        <title>Complete Genome Sequence of the Bacteriochlorophyll b-Producing Photosynthetic Bacterium Blastochloris viridis.</title>
        <authorList>
            <person name="Tsukatani Y."/>
            <person name="Hirose Y."/>
            <person name="Harada J."/>
            <person name="Misawa N."/>
            <person name="Mori K."/>
            <person name="Inoue K."/>
            <person name="Tamiaki H."/>
        </authorList>
    </citation>
    <scope>NUCLEOTIDE SEQUENCE [LARGE SCALE GENOMIC DNA]</scope>
    <source>
        <strain evidence="3">DSM 133</strain>
    </source>
</reference>
<protein>
    <submittedName>
        <fullName evidence="4">Anaerobic benzoate catabolism transcriptional regulator</fullName>
    </submittedName>
    <submittedName>
        <fullName evidence="3">DNA-binding protein</fullName>
    </submittedName>
</protein>
<evidence type="ECO:0000256" key="1">
    <source>
        <dbReference type="ARBA" id="ARBA00023125"/>
    </source>
</evidence>
<dbReference type="EMBL" id="LN907867">
    <property type="protein sequence ID" value="CUU42323.1"/>
    <property type="molecule type" value="Genomic_DNA"/>
</dbReference>
<reference evidence="4" key="2">
    <citation type="submission" date="2015-11" db="EMBL/GenBank/DDBJ databases">
        <authorList>
            <person name="Zhang Y."/>
            <person name="Guo Z."/>
        </authorList>
    </citation>
    <scope>NUCLEOTIDE SEQUENCE</scope>
    <source>
        <strain evidence="4">1</strain>
    </source>
</reference>
<keyword evidence="1 3" id="KW-0238">DNA-binding</keyword>
<keyword evidence="5" id="KW-1185">Reference proteome</keyword>
<dbReference type="GO" id="GO:0005829">
    <property type="term" value="C:cytosol"/>
    <property type="evidence" value="ECO:0007669"/>
    <property type="project" value="TreeGrafter"/>
</dbReference>
<dbReference type="GO" id="GO:0003677">
    <property type="term" value="F:DNA binding"/>
    <property type="evidence" value="ECO:0007669"/>
    <property type="project" value="UniProtKB-KW"/>
</dbReference>
<dbReference type="KEGG" id="bvr:BVIR_1887"/>
<evidence type="ECO:0000259" key="2">
    <source>
        <dbReference type="PROSITE" id="PS50943"/>
    </source>
</evidence>
<dbReference type="STRING" id="1079.BVIR_1887"/>
<organism evidence="4 5">
    <name type="scientific">Blastochloris viridis</name>
    <name type="common">Rhodopseudomonas viridis</name>
    <dbReference type="NCBI Taxonomy" id="1079"/>
    <lineage>
        <taxon>Bacteria</taxon>
        <taxon>Pseudomonadati</taxon>
        <taxon>Pseudomonadota</taxon>
        <taxon>Alphaproteobacteria</taxon>
        <taxon>Hyphomicrobiales</taxon>
        <taxon>Blastochloridaceae</taxon>
        <taxon>Blastochloris</taxon>
    </lineage>
</organism>
<dbReference type="Pfam" id="PF01381">
    <property type="entry name" value="HTH_3"/>
    <property type="match status" value="1"/>
</dbReference>
<dbReference type="Gene3D" id="1.10.260.40">
    <property type="entry name" value="lambda repressor-like DNA-binding domains"/>
    <property type="match status" value="1"/>
</dbReference>
<evidence type="ECO:0000313" key="3">
    <source>
        <dbReference type="EMBL" id="BAS00452.1"/>
    </source>
</evidence>
<accession>A0A0H5BJ38</accession>
<dbReference type="PANTHER" id="PTHR46797">
    <property type="entry name" value="HTH-TYPE TRANSCRIPTIONAL REGULATOR"/>
    <property type="match status" value="1"/>
</dbReference>
<evidence type="ECO:0000313" key="4">
    <source>
        <dbReference type="EMBL" id="CUU42323.1"/>
    </source>
</evidence>
<dbReference type="OrthoDB" id="9797172at2"/>